<keyword evidence="9" id="KW-0458">Lysosome</keyword>
<reference evidence="18" key="3">
    <citation type="submission" date="2025-09" db="UniProtKB">
        <authorList>
            <consortium name="Ensembl"/>
        </authorList>
    </citation>
    <scope>IDENTIFICATION</scope>
</reference>
<dbReference type="GO" id="GO:0019894">
    <property type="term" value="F:kinesin binding"/>
    <property type="evidence" value="ECO:0007669"/>
    <property type="project" value="TreeGrafter"/>
</dbReference>
<comment type="function">
    <text evidence="10">The JNK-interacting protein (JIP) group of scaffold proteins selectively mediates JNK signaling by aggregating specific components of the MAPK cascade to form a functional JNK signaling module. Regulates lysosomal positioning by acting as an adapter protein which links PIP4P1-positive lysosomes to the dynein-dynactin complex. Assists PIKFYVE selective functionality in microtubule-based endosome-to-TGN trafficking.</text>
</comment>
<proteinExistence type="inferred from homology"/>
<keyword evidence="5" id="KW-0597">Phosphoprotein</keyword>
<dbReference type="Gene3D" id="1.20.58.1770">
    <property type="match status" value="1"/>
</dbReference>
<dbReference type="Pfam" id="PF19056">
    <property type="entry name" value="WD40_2"/>
    <property type="match status" value="1"/>
</dbReference>
<reference evidence="18" key="2">
    <citation type="submission" date="2025-08" db="UniProtKB">
        <authorList>
            <consortium name="Ensembl"/>
        </authorList>
    </citation>
    <scope>IDENTIFICATION</scope>
</reference>
<evidence type="ECO:0000256" key="1">
    <source>
        <dbReference type="ARBA" id="ARBA00004556"/>
    </source>
</evidence>
<feature type="domain" description="RH2" evidence="17">
    <location>
        <begin position="388"/>
        <end position="465"/>
    </location>
</feature>
<dbReference type="Ensembl" id="ENSSAUT00010034009.1">
    <property type="protein sequence ID" value="ENSSAUP00010032294.1"/>
    <property type="gene ID" value="ENSSAUG00010012366.1"/>
</dbReference>
<feature type="coiled-coil region" evidence="15">
    <location>
        <begin position="67"/>
        <end position="161"/>
    </location>
</feature>
<evidence type="ECO:0000256" key="8">
    <source>
        <dbReference type="ARBA" id="ARBA00023136"/>
    </source>
</evidence>
<dbReference type="GO" id="GO:0048471">
    <property type="term" value="C:perinuclear region of cytoplasm"/>
    <property type="evidence" value="ECO:0007669"/>
    <property type="project" value="UniProtKB-SubCell"/>
</dbReference>
<evidence type="ECO:0000256" key="3">
    <source>
        <dbReference type="ARBA" id="ARBA00009866"/>
    </source>
</evidence>
<dbReference type="GO" id="GO:0005765">
    <property type="term" value="C:lysosomal membrane"/>
    <property type="evidence" value="ECO:0007669"/>
    <property type="project" value="UniProtKB-SubCell"/>
</dbReference>
<dbReference type="SUPFAM" id="SSF101908">
    <property type="entry name" value="Putative isomerase YbhE"/>
    <property type="match status" value="1"/>
</dbReference>
<evidence type="ECO:0000256" key="10">
    <source>
        <dbReference type="ARBA" id="ARBA00056878"/>
    </source>
</evidence>
<dbReference type="InterPro" id="IPR015943">
    <property type="entry name" value="WD40/YVTN_repeat-like_dom_sf"/>
</dbReference>
<keyword evidence="6" id="KW-0007">Acetylation</keyword>
<keyword evidence="7 15" id="KW-0175">Coiled coil</keyword>
<evidence type="ECO:0000259" key="16">
    <source>
        <dbReference type="PROSITE" id="PS51776"/>
    </source>
</evidence>
<evidence type="ECO:0000256" key="6">
    <source>
        <dbReference type="ARBA" id="ARBA00022990"/>
    </source>
</evidence>
<comment type="subcellular location">
    <subcellularLocation>
        <location evidence="1">Cytoplasm</location>
        <location evidence="1">Perinuclear region</location>
    </subcellularLocation>
    <subcellularLocation>
        <location evidence="2">Lysosome membrane</location>
    </subcellularLocation>
</comment>
<dbReference type="Proteomes" id="UP000472265">
    <property type="component" value="Chromosome 20"/>
</dbReference>
<dbReference type="GeneTree" id="ENSGT00940000153496"/>
<evidence type="ECO:0000256" key="7">
    <source>
        <dbReference type="ARBA" id="ARBA00023054"/>
    </source>
</evidence>
<dbReference type="FunFam" id="1.20.58.1770:FF:000001">
    <property type="entry name" value="C-Jun-amino-terminal kinase-interacting protein 3 isoform X1"/>
    <property type="match status" value="1"/>
</dbReference>
<dbReference type="Pfam" id="PF16471">
    <property type="entry name" value="JIP_LZII"/>
    <property type="match status" value="1"/>
</dbReference>
<dbReference type="InterPro" id="IPR032486">
    <property type="entry name" value="JIP_LZII"/>
</dbReference>
<dbReference type="PROSITE" id="PS51777">
    <property type="entry name" value="RH2"/>
    <property type="match status" value="1"/>
</dbReference>
<evidence type="ECO:0000256" key="9">
    <source>
        <dbReference type="ARBA" id="ARBA00023228"/>
    </source>
</evidence>
<dbReference type="FunFam" id="2.130.10.10:FF:000700">
    <property type="entry name" value="Sperm-associated antigen 9a"/>
    <property type="match status" value="1"/>
</dbReference>
<keyword evidence="8" id="KW-0472">Membrane</keyword>
<dbReference type="Gene3D" id="2.130.10.10">
    <property type="entry name" value="YVTN repeat-like/Quinoprotein amine dehydrogenase"/>
    <property type="match status" value="1"/>
</dbReference>
<evidence type="ECO:0000256" key="2">
    <source>
        <dbReference type="ARBA" id="ARBA00004656"/>
    </source>
</evidence>
<sequence>MELDDVVLYQDDSGSSTMMSERVSGLASSIYREFERLIEKYDEDVVKELMPLVVAVLENLDSVFAVNQEHEVELELLKEDNEQLVTQYEREKALRKHAEERYIAFEDSQDGEKKELQCRLVTLESQTRQLELKTKNYADQISRFEEREAELKKEYNALHQRHTEVSWSRPSCFNTFLSVSRKERPISMGIFQLPGTDGMTLDVQREPVDTPSDGGDGYIAITCFIHHDNYHFLLLSCFTFSLYLLCPCSTPSKSGIENLAFDRNTESLFEELSSAGNDMIGDMDEGADLLGMGREVEHLIHENTQLLETKNALNVVKNDLIARMDELTCEKEGLRGELDAVTQAKTKLEEKNKELEEELRKIRTELEEAKQNVKQDNEDDSDVPTAQRKRFTRVEMARVLMERNQYKERLMELQEAHRGSAVLSCRVAADNVVSRREQKRAQYQQVKAHVQKEDGRVQAYGWSLPKKYKANGGQAEGKVKNLPVPVFLRPLDEKDASMKLWCAAGVNLSGGKTRDGGSIVGASVFYSDVPGPESPKKKIGSQKLRQQEEMSSLVWICTSTQATTKAVVIDANQPGNILESFFVCNSHVLCIASVPGQQMNTWKDMLHILAHPVKMILCTDSRPAEEATEATEASAGPEDHRESLREAYTEHIFTDPLGAQQTAEALSNYSQRESDLVKDGVSSNPTAEEQDLMREEAQKMSSVLPTMWLGAQNGCVYVHSSVAQWKKCLHSIKLKDAVLGIVHVKGRVLVGLSDGTLAIFHRGVDGQWDLTNYHLLDLGRQHHSIRCMTVVHDKVWCGYRNKICVVQPKAMKIEKSFDAHPRKDSQVRQLAWDGDGIWVSIRLDSTLRLFHAHTFQHLQDVDIEPYVSKMLGTGKLGFSFVRITALMVSCNRLWIGTGNGVIISIPLTETANKVAKTASNQPGSVVRVYGDDSGDKVTAGTFVPYCSMIHAQLSFHGHRDAVKFFTAVPGKQSTLLFLNFALQLLRFYKMCVYMPEGTESEYNFFDMHKVLPLTVKGQIPKKLTLFKMYCKQYMR</sequence>
<dbReference type="PROSITE" id="PS51776">
    <property type="entry name" value="RH1"/>
    <property type="match status" value="1"/>
</dbReference>
<dbReference type="InterPro" id="IPR039911">
    <property type="entry name" value="JIP3/JIP4"/>
</dbReference>
<keyword evidence="4" id="KW-0963">Cytoplasm</keyword>
<dbReference type="InterPro" id="IPR034743">
    <property type="entry name" value="RH1"/>
</dbReference>
<dbReference type="GO" id="GO:0030159">
    <property type="term" value="F:signaling receptor complex adaptor activity"/>
    <property type="evidence" value="ECO:0007669"/>
    <property type="project" value="TreeGrafter"/>
</dbReference>
<name>A0A671W116_SPAAU</name>
<accession>A0A671W116</accession>
<evidence type="ECO:0000256" key="4">
    <source>
        <dbReference type="ARBA" id="ARBA00022490"/>
    </source>
</evidence>
<dbReference type="GO" id="GO:0008432">
    <property type="term" value="F:JUN kinase binding"/>
    <property type="evidence" value="ECO:0007669"/>
    <property type="project" value="TreeGrafter"/>
</dbReference>
<dbReference type="FunFam" id="1.20.5.1000:FF:000001">
    <property type="entry name" value="C-Jun-amino-terminal kinase-interacting protein 3 isoform X2"/>
    <property type="match status" value="1"/>
</dbReference>
<dbReference type="GO" id="GO:0005078">
    <property type="term" value="F:MAP-kinase scaffold activity"/>
    <property type="evidence" value="ECO:0007669"/>
    <property type="project" value="InterPro"/>
</dbReference>
<dbReference type="Gene3D" id="1.20.5.1000">
    <property type="entry name" value="arf6 gtpase in complex with a specific effector, jip4"/>
    <property type="match status" value="1"/>
</dbReference>
<dbReference type="PANTHER" id="PTHR13886">
    <property type="entry name" value="JNK/SAPK-ASSOCIATED PROTEIN"/>
    <property type="match status" value="1"/>
</dbReference>
<evidence type="ECO:0000259" key="17">
    <source>
        <dbReference type="PROSITE" id="PS51777"/>
    </source>
</evidence>
<evidence type="ECO:0000256" key="14">
    <source>
        <dbReference type="ARBA" id="ARBA00078388"/>
    </source>
</evidence>
<protein>
    <recommendedName>
        <fullName evidence="11">C-Jun-amino-terminal kinase-interacting protein 4</fullName>
    </recommendedName>
    <alternativeName>
        <fullName evidence="13">JNK-associated leucine-zipper protein</fullName>
    </alternativeName>
    <alternativeName>
        <fullName evidence="14">Mitogen-activated protein kinase 8-interacting protein 4</fullName>
    </alternativeName>
    <alternativeName>
        <fullName evidence="12">Sperm-associated antigen 9</fullName>
    </alternativeName>
</protein>
<gene>
    <name evidence="18" type="primary">SPAG9</name>
</gene>
<dbReference type="Pfam" id="PF09744">
    <property type="entry name" value="RH1"/>
    <property type="match status" value="1"/>
</dbReference>
<dbReference type="GO" id="GO:0005829">
    <property type="term" value="C:cytosol"/>
    <property type="evidence" value="ECO:0007669"/>
    <property type="project" value="UniProtKB-ARBA"/>
</dbReference>
<evidence type="ECO:0000313" key="19">
    <source>
        <dbReference type="Proteomes" id="UP000472265"/>
    </source>
</evidence>
<reference evidence="18" key="1">
    <citation type="submission" date="2021-04" db="EMBL/GenBank/DDBJ databases">
        <authorList>
            <consortium name="Wellcome Sanger Institute Data Sharing"/>
        </authorList>
    </citation>
    <scope>NUCLEOTIDE SEQUENCE [LARGE SCALE GENOMIC DNA]</scope>
</reference>
<dbReference type="AlphaFoldDB" id="A0A671W116"/>
<dbReference type="PANTHER" id="PTHR13886:SF2">
    <property type="entry name" value="C-JUN-AMINO-TERMINAL KINASE-INTERACTING PROTEIN 4"/>
    <property type="match status" value="1"/>
</dbReference>
<feature type="coiled-coil region" evidence="15">
    <location>
        <begin position="317"/>
        <end position="416"/>
    </location>
</feature>
<evidence type="ECO:0000256" key="5">
    <source>
        <dbReference type="ARBA" id="ARBA00022553"/>
    </source>
</evidence>
<keyword evidence="19" id="KW-1185">Reference proteome</keyword>
<dbReference type="InterPro" id="IPR034744">
    <property type="entry name" value="RH2"/>
</dbReference>
<dbReference type="GO" id="GO:0016192">
    <property type="term" value="P:vesicle-mediated transport"/>
    <property type="evidence" value="ECO:0007669"/>
    <property type="project" value="TreeGrafter"/>
</dbReference>
<evidence type="ECO:0000256" key="15">
    <source>
        <dbReference type="SAM" id="Coils"/>
    </source>
</evidence>
<evidence type="ECO:0000256" key="11">
    <source>
        <dbReference type="ARBA" id="ARBA00071160"/>
    </source>
</evidence>
<feature type="domain" description="RH1" evidence="16">
    <location>
        <begin position="6"/>
        <end position="94"/>
    </location>
</feature>
<evidence type="ECO:0000256" key="13">
    <source>
        <dbReference type="ARBA" id="ARBA00077184"/>
    </source>
</evidence>
<comment type="similarity">
    <text evidence="3">Belongs to the JIP scaffold family.</text>
</comment>
<organism evidence="18 19">
    <name type="scientific">Sparus aurata</name>
    <name type="common">Gilthead sea bream</name>
    <dbReference type="NCBI Taxonomy" id="8175"/>
    <lineage>
        <taxon>Eukaryota</taxon>
        <taxon>Metazoa</taxon>
        <taxon>Chordata</taxon>
        <taxon>Craniata</taxon>
        <taxon>Vertebrata</taxon>
        <taxon>Euteleostomi</taxon>
        <taxon>Actinopterygii</taxon>
        <taxon>Neopterygii</taxon>
        <taxon>Teleostei</taxon>
        <taxon>Neoteleostei</taxon>
        <taxon>Acanthomorphata</taxon>
        <taxon>Eupercaria</taxon>
        <taxon>Spariformes</taxon>
        <taxon>Sparidae</taxon>
        <taxon>Sparus</taxon>
    </lineage>
</organism>
<evidence type="ECO:0000256" key="12">
    <source>
        <dbReference type="ARBA" id="ARBA00075367"/>
    </source>
</evidence>
<evidence type="ECO:0000313" key="18">
    <source>
        <dbReference type="Ensembl" id="ENSSAUP00010032294.1"/>
    </source>
</evidence>